<dbReference type="PRINTS" id="PR00123">
    <property type="entry name" value="ATPASEA"/>
</dbReference>
<evidence type="ECO:0000256" key="5">
    <source>
        <dbReference type="ARBA" id="ARBA00022692"/>
    </source>
</evidence>
<dbReference type="InterPro" id="IPR035908">
    <property type="entry name" value="F0_ATP_A_sf"/>
</dbReference>
<keyword evidence="5 11" id="KW-0812">Transmembrane</keyword>
<evidence type="ECO:0000256" key="4">
    <source>
        <dbReference type="ARBA" id="ARBA00022547"/>
    </source>
</evidence>
<dbReference type="PANTHER" id="PTHR42823">
    <property type="entry name" value="ATP SYNTHASE SUBUNIT A, CHLOROPLASTIC"/>
    <property type="match status" value="1"/>
</dbReference>
<name>A0A2H0KMM4_9BACT</name>
<evidence type="ECO:0000256" key="6">
    <source>
        <dbReference type="ARBA" id="ARBA00022781"/>
    </source>
</evidence>
<evidence type="ECO:0000256" key="11">
    <source>
        <dbReference type="HAMAP-Rule" id="MF_01393"/>
    </source>
</evidence>
<dbReference type="PROSITE" id="PS00449">
    <property type="entry name" value="ATPASE_A"/>
    <property type="match status" value="1"/>
</dbReference>
<feature type="transmembrane region" description="Helical" evidence="11">
    <location>
        <begin position="228"/>
        <end position="253"/>
    </location>
</feature>
<keyword evidence="7 11" id="KW-1133">Transmembrane helix</keyword>
<feature type="transmembrane region" description="Helical" evidence="11">
    <location>
        <begin position="139"/>
        <end position="158"/>
    </location>
</feature>
<feature type="transmembrane region" description="Helical" evidence="11">
    <location>
        <begin position="29"/>
        <end position="52"/>
    </location>
</feature>
<dbReference type="Gene3D" id="1.20.120.220">
    <property type="entry name" value="ATP synthase, F0 complex, subunit A"/>
    <property type="match status" value="1"/>
</dbReference>
<dbReference type="InterPro" id="IPR000568">
    <property type="entry name" value="ATP_synth_F0_asu"/>
</dbReference>
<evidence type="ECO:0000256" key="2">
    <source>
        <dbReference type="ARBA" id="ARBA00006810"/>
    </source>
</evidence>
<comment type="similarity">
    <text evidence="2 11 12">Belongs to the ATPase A chain family.</text>
</comment>
<keyword evidence="4 11" id="KW-0138">CF(0)</keyword>
<protein>
    <recommendedName>
        <fullName evidence="11 12">ATP synthase subunit a</fullName>
    </recommendedName>
    <alternativeName>
        <fullName evidence="11">ATP synthase F0 sector subunit a</fullName>
    </alternativeName>
    <alternativeName>
        <fullName evidence="11">F-ATPase subunit 6</fullName>
    </alternativeName>
</protein>
<dbReference type="HAMAP" id="MF_01393">
    <property type="entry name" value="ATP_synth_a_bact"/>
    <property type="match status" value="1"/>
</dbReference>
<keyword evidence="11" id="KW-1003">Cell membrane</keyword>
<dbReference type="SUPFAM" id="SSF81336">
    <property type="entry name" value="F1F0 ATP synthase subunit A"/>
    <property type="match status" value="1"/>
</dbReference>
<evidence type="ECO:0000313" key="14">
    <source>
        <dbReference type="Proteomes" id="UP000229570"/>
    </source>
</evidence>
<keyword evidence="8 11" id="KW-0406">Ion transport</keyword>
<comment type="subcellular location">
    <subcellularLocation>
        <location evidence="11 12">Cell membrane</location>
        <topology evidence="11 12">Multi-pass membrane protein</topology>
    </subcellularLocation>
    <subcellularLocation>
        <location evidence="1">Membrane</location>
        <topology evidence="1">Multi-pass membrane protein</topology>
    </subcellularLocation>
</comment>
<keyword evidence="6 11" id="KW-0375">Hydrogen ion transport</keyword>
<feature type="transmembrane region" description="Helical" evidence="11">
    <location>
        <begin position="64"/>
        <end position="83"/>
    </location>
</feature>
<evidence type="ECO:0000256" key="3">
    <source>
        <dbReference type="ARBA" id="ARBA00022448"/>
    </source>
</evidence>
<dbReference type="GO" id="GO:0046933">
    <property type="term" value="F:proton-transporting ATP synthase activity, rotational mechanism"/>
    <property type="evidence" value="ECO:0007669"/>
    <property type="project" value="UniProtKB-UniRule"/>
</dbReference>
<dbReference type="InterPro" id="IPR023011">
    <property type="entry name" value="ATP_synth_F0_asu_AS"/>
</dbReference>
<keyword evidence="9 11" id="KW-0472">Membrane</keyword>
<evidence type="ECO:0000256" key="1">
    <source>
        <dbReference type="ARBA" id="ARBA00004141"/>
    </source>
</evidence>
<dbReference type="GO" id="GO:0042777">
    <property type="term" value="P:proton motive force-driven plasma membrane ATP synthesis"/>
    <property type="evidence" value="ECO:0007669"/>
    <property type="project" value="TreeGrafter"/>
</dbReference>
<evidence type="ECO:0000256" key="9">
    <source>
        <dbReference type="ARBA" id="ARBA00023136"/>
    </source>
</evidence>
<comment type="caution">
    <text evidence="13">The sequence shown here is derived from an EMBL/GenBank/DDBJ whole genome shotgun (WGS) entry which is preliminary data.</text>
</comment>
<dbReference type="NCBIfam" id="TIGR01131">
    <property type="entry name" value="ATP_synt_6_or_A"/>
    <property type="match status" value="1"/>
</dbReference>
<evidence type="ECO:0000256" key="8">
    <source>
        <dbReference type="ARBA" id="ARBA00023065"/>
    </source>
</evidence>
<dbReference type="CDD" id="cd00310">
    <property type="entry name" value="ATP-synt_Fo_a_6"/>
    <property type="match status" value="1"/>
</dbReference>
<dbReference type="Pfam" id="PF00119">
    <property type="entry name" value="ATP-synt_A"/>
    <property type="match status" value="1"/>
</dbReference>
<evidence type="ECO:0000256" key="10">
    <source>
        <dbReference type="ARBA" id="ARBA00023310"/>
    </source>
</evidence>
<dbReference type="InterPro" id="IPR045082">
    <property type="entry name" value="ATP_syn_F0_a_bact/chloroplast"/>
</dbReference>
<evidence type="ECO:0000313" key="13">
    <source>
        <dbReference type="EMBL" id="PIQ72501.1"/>
    </source>
</evidence>
<accession>A0A2H0KMM4</accession>
<keyword evidence="3 11" id="KW-0813">Transport</keyword>
<evidence type="ECO:0000256" key="12">
    <source>
        <dbReference type="RuleBase" id="RU000483"/>
    </source>
</evidence>
<dbReference type="GO" id="GO:0045259">
    <property type="term" value="C:proton-transporting ATP synthase complex"/>
    <property type="evidence" value="ECO:0007669"/>
    <property type="project" value="UniProtKB-KW"/>
</dbReference>
<dbReference type="Proteomes" id="UP000229570">
    <property type="component" value="Unassembled WGS sequence"/>
</dbReference>
<reference evidence="13 14" key="1">
    <citation type="submission" date="2017-09" db="EMBL/GenBank/DDBJ databases">
        <title>Depth-based differentiation of microbial function through sediment-hosted aquifers and enrichment of novel symbionts in the deep terrestrial subsurface.</title>
        <authorList>
            <person name="Probst A.J."/>
            <person name="Ladd B."/>
            <person name="Jarett J.K."/>
            <person name="Geller-Mcgrath D.E."/>
            <person name="Sieber C.M."/>
            <person name="Emerson J.B."/>
            <person name="Anantharaman K."/>
            <person name="Thomas B.C."/>
            <person name="Malmstrom R."/>
            <person name="Stieglmeier M."/>
            <person name="Klingl A."/>
            <person name="Woyke T."/>
            <person name="Ryan C.M."/>
            <person name="Banfield J.F."/>
        </authorList>
    </citation>
    <scope>NUCLEOTIDE SEQUENCE [LARGE SCALE GENOMIC DNA]</scope>
    <source>
        <strain evidence="13">CG11_big_fil_rev_8_21_14_0_20_35_14</strain>
    </source>
</reference>
<organism evidence="13 14">
    <name type="scientific">Candidatus Roizmanbacteria bacterium CG11_big_fil_rev_8_21_14_0_20_35_14</name>
    <dbReference type="NCBI Taxonomy" id="1974855"/>
    <lineage>
        <taxon>Bacteria</taxon>
        <taxon>Candidatus Roizmaniibacteriota</taxon>
    </lineage>
</organism>
<dbReference type="EMBL" id="PCVL01000033">
    <property type="protein sequence ID" value="PIQ72501.1"/>
    <property type="molecule type" value="Genomic_DNA"/>
</dbReference>
<dbReference type="AlphaFoldDB" id="A0A2H0KMM4"/>
<keyword evidence="10 11" id="KW-0066">ATP synthesis</keyword>
<proteinExistence type="inferred from homology"/>
<comment type="function">
    <text evidence="11 12">Key component of the proton channel; it plays a direct role in the translocation of protons across the membrane.</text>
</comment>
<sequence>MNEAKTIEILTKMPEISIKAEPLFKIGSFYITNSIFTSLIVFILFFILADVYNKQSKLRKKSKFFYFINFILKTIYQLFESILKDKTMIFFPVFGAFFLYILLNNWFGLLPGIGSLLVGLRENGKLFHFPIFRGNNADLNATISLALIVFFLIQVNGVKYLGFKGYFKKFFNISNPINFFVGILETISEFSKIISFSFRLFGNIFAGEVLLTIIAFLIPVLVSFPFLILEVFVGLIQALVFSMLSAVFLNVAISHH</sequence>
<dbReference type="PANTHER" id="PTHR42823:SF3">
    <property type="entry name" value="ATP SYNTHASE SUBUNIT A, CHLOROPLASTIC"/>
    <property type="match status" value="1"/>
</dbReference>
<dbReference type="GO" id="GO:0005886">
    <property type="term" value="C:plasma membrane"/>
    <property type="evidence" value="ECO:0007669"/>
    <property type="project" value="UniProtKB-SubCell"/>
</dbReference>
<evidence type="ECO:0000256" key="7">
    <source>
        <dbReference type="ARBA" id="ARBA00022989"/>
    </source>
</evidence>
<feature type="transmembrane region" description="Helical" evidence="11">
    <location>
        <begin position="89"/>
        <end position="118"/>
    </location>
</feature>
<feature type="transmembrane region" description="Helical" evidence="11">
    <location>
        <begin position="200"/>
        <end position="222"/>
    </location>
</feature>
<gene>
    <name evidence="11 13" type="primary">atpB</name>
    <name evidence="13" type="ORF">COV86_02655</name>
</gene>